<reference evidence="2 3" key="1">
    <citation type="submission" date="2019-07" db="EMBL/GenBank/DDBJ databases">
        <title>Whole genome shotgun sequence of Knoellia locipacati NBRC 109775.</title>
        <authorList>
            <person name="Hosoyama A."/>
            <person name="Uohara A."/>
            <person name="Ohji S."/>
            <person name="Ichikawa N."/>
        </authorList>
    </citation>
    <scope>NUCLEOTIDE SEQUENCE [LARGE SCALE GENOMIC DNA]</scope>
    <source>
        <strain evidence="2 3">NBRC 109775</strain>
    </source>
</reference>
<dbReference type="CDD" id="cd00085">
    <property type="entry name" value="HNHc"/>
    <property type="match status" value="1"/>
</dbReference>
<comment type="caution">
    <text evidence="2">The sequence shown here is derived from an EMBL/GenBank/DDBJ whole genome shotgun (WGS) entry which is preliminary data.</text>
</comment>
<dbReference type="OrthoDB" id="5177627at2"/>
<gene>
    <name evidence="2" type="ORF">KLO01_20180</name>
</gene>
<dbReference type="Proteomes" id="UP000321793">
    <property type="component" value="Unassembled WGS sequence"/>
</dbReference>
<dbReference type="GO" id="GO:0004519">
    <property type="term" value="F:endonuclease activity"/>
    <property type="evidence" value="ECO:0007669"/>
    <property type="project" value="InterPro"/>
</dbReference>
<organism evidence="2 3">
    <name type="scientific">Knoellia locipacati</name>
    <dbReference type="NCBI Taxonomy" id="882824"/>
    <lineage>
        <taxon>Bacteria</taxon>
        <taxon>Bacillati</taxon>
        <taxon>Actinomycetota</taxon>
        <taxon>Actinomycetes</taxon>
        <taxon>Micrococcales</taxon>
        <taxon>Intrasporangiaceae</taxon>
        <taxon>Knoellia</taxon>
    </lineage>
</organism>
<keyword evidence="3" id="KW-1185">Reference proteome</keyword>
<evidence type="ECO:0000313" key="2">
    <source>
        <dbReference type="EMBL" id="GEQ13971.1"/>
    </source>
</evidence>
<feature type="domain" description="HNH nuclease" evidence="1">
    <location>
        <begin position="393"/>
        <end position="445"/>
    </location>
</feature>
<accession>A0A512T1C7</accession>
<dbReference type="InterPro" id="IPR003615">
    <property type="entry name" value="HNH_nuc"/>
</dbReference>
<dbReference type="SMART" id="SM00507">
    <property type="entry name" value="HNHc"/>
    <property type="match status" value="1"/>
</dbReference>
<evidence type="ECO:0000259" key="1">
    <source>
        <dbReference type="SMART" id="SM00507"/>
    </source>
</evidence>
<name>A0A512T1C7_9MICO</name>
<proteinExistence type="predicted"/>
<dbReference type="AlphaFoldDB" id="A0A512T1C7"/>
<dbReference type="EMBL" id="BKBA01000008">
    <property type="protein sequence ID" value="GEQ13971.1"/>
    <property type="molecule type" value="Genomic_DNA"/>
</dbReference>
<dbReference type="Gene3D" id="1.10.30.50">
    <property type="match status" value="1"/>
</dbReference>
<protein>
    <recommendedName>
        <fullName evidence="1">HNH nuclease domain-containing protein</fullName>
    </recommendedName>
</protein>
<dbReference type="InterPro" id="IPR002711">
    <property type="entry name" value="HNH"/>
</dbReference>
<dbReference type="GO" id="GO:0003676">
    <property type="term" value="F:nucleic acid binding"/>
    <property type="evidence" value="ECO:0007669"/>
    <property type="project" value="InterPro"/>
</dbReference>
<sequence>MGEQQAVGAADLRAVLGAARDGLAGVGDALATLSGQDLAELMAAADEVAARARAAQVQVTAEAAHRGEFASARRGAGSVHAWVREHAPSLRQGGAGQVAQLAQDVASSTPGGLWSRGGPEAGAYADDGRPEGIVWGRVLTGEVGVGLALTALREVARMRDLLVPEAVPTVTRAILDHGVRRGQAEARRIRPWLVAAYGLEGEFDDQQRRLRGGAFLSSPVVAEGDLTEYRMAMTPDQAARLEAAIGPLSKPCPDPETGAADMPGAGQRRVEALASVLGRVASVEGAAAAPGAASTALHVSMGLAELLAGLAGVAGIGRSGSGGGGGSASAGPGGSGLSGDGGGCVMGSRAAGTLLAPSVVRQLACDADLIPVVLGADGEVVDLGRATRLYTRAQRRALWHRDGGCTYPGCTAPAAWTQAHHLVHWVDGGPSDLVNAALLCQRHHTLVHDRRLIAAVHPPDEHGRSVTWDLDIGSYDRELKGRLRELRHARGAPGRGDGRRVRLDTGPLDGWASVLPEPVLLRLADDLEAEALAEAVLSCPDSKAA</sequence>
<dbReference type="Pfam" id="PF01844">
    <property type="entry name" value="HNH"/>
    <property type="match status" value="1"/>
</dbReference>
<evidence type="ECO:0000313" key="3">
    <source>
        <dbReference type="Proteomes" id="UP000321793"/>
    </source>
</evidence>
<dbReference type="RefSeq" id="WP_147064636.1">
    <property type="nucleotide sequence ID" value="NZ_BAABDN010000001.1"/>
</dbReference>
<dbReference type="GO" id="GO:0008270">
    <property type="term" value="F:zinc ion binding"/>
    <property type="evidence" value="ECO:0007669"/>
    <property type="project" value="InterPro"/>
</dbReference>